<feature type="region of interest" description="Disordered" evidence="1">
    <location>
        <begin position="123"/>
        <end position="147"/>
    </location>
</feature>
<dbReference type="PANTHER" id="PTHR47723">
    <property type="entry name" value="OS05G0353850 PROTEIN"/>
    <property type="match status" value="1"/>
</dbReference>
<dbReference type="Proteomes" id="UP000594261">
    <property type="component" value="Chromosome 8"/>
</dbReference>
<dbReference type="PANTHER" id="PTHR47723:SF21">
    <property type="entry name" value="POLYNUCLEOTIDYL TRANSFERASE, RIBONUCLEASE H-LIKE SUPERFAMILY PROTEIN"/>
    <property type="match status" value="1"/>
</dbReference>
<dbReference type="EMBL" id="LRBV02000008">
    <property type="status" value="NOT_ANNOTATED_CDS"/>
    <property type="molecule type" value="Genomic_DNA"/>
</dbReference>
<dbReference type="InterPro" id="IPR053151">
    <property type="entry name" value="RNase_H-like"/>
</dbReference>
<dbReference type="InParanoid" id="A0A7N2MDM0"/>
<reference evidence="2 3" key="1">
    <citation type="journal article" date="2016" name="G3 (Bethesda)">
        <title>First Draft Assembly and Annotation of the Genome of a California Endemic Oak Quercus lobata Nee (Fagaceae).</title>
        <authorList>
            <person name="Sork V.L."/>
            <person name="Fitz-Gibbon S.T."/>
            <person name="Puiu D."/>
            <person name="Crepeau M."/>
            <person name="Gugger P.F."/>
            <person name="Sherman R."/>
            <person name="Stevens K."/>
            <person name="Langley C.H."/>
            <person name="Pellegrini M."/>
            <person name="Salzberg S.L."/>
        </authorList>
    </citation>
    <scope>NUCLEOTIDE SEQUENCE [LARGE SCALE GENOMIC DNA]</scope>
    <source>
        <strain evidence="2 3">cv. SW786</strain>
    </source>
</reference>
<proteinExistence type="predicted"/>
<keyword evidence="3" id="KW-1185">Reference proteome</keyword>
<dbReference type="EnsemblPlants" id="QL08p053316:mrna">
    <property type="protein sequence ID" value="QL08p053316:mrna"/>
    <property type="gene ID" value="QL08p053316"/>
</dbReference>
<feature type="compositionally biased region" description="Low complexity" evidence="1">
    <location>
        <begin position="123"/>
        <end position="133"/>
    </location>
</feature>
<evidence type="ECO:0000313" key="3">
    <source>
        <dbReference type="Proteomes" id="UP000594261"/>
    </source>
</evidence>
<reference evidence="2" key="2">
    <citation type="submission" date="2021-01" db="UniProtKB">
        <authorList>
            <consortium name="EnsemblPlants"/>
        </authorList>
    </citation>
    <scope>IDENTIFICATION</scope>
</reference>
<sequence>MNIDQWIKCGDWGNQSVDSVNLFNQVNKVFIQHKQAWQLNLEKKENSSSWKPPPPPPLGWIKYNFDSAVKPDKVVLAVVYRDSNGSIIAAQTQEECPGEPIWAESKAALLVARLARGRSSNKKTLNLLTPNNLSSQGTPVSFKRDRN</sequence>
<organism evidence="2 3">
    <name type="scientific">Quercus lobata</name>
    <name type="common">Valley oak</name>
    <dbReference type="NCBI Taxonomy" id="97700"/>
    <lineage>
        <taxon>Eukaryota</taxon>
        <taxon>Viridiplantae</taxon>
        <taxon>Streptophyta</taxon>
        <taxon>Embryophyta</taxon>
        <taxon>Tracheophyta</taxon>
        <taxon>Spermatophyta</taxon>
        <taxon>Magnoliopsida</taxon>
        <taxon>eudicotyledons</taxon>
        <taxon>Gunneridae</taxon>
        <taxon>Pentapetalae</taxon>
        <taxon>rosids</taxon>
        <taxon>fabids</taxon>
        <taxon>Fagales</taxon>
        <taxon>Fagaceae</taxon>
        <taxon>Quercus</taxon>
    </lineage>
</organism>
<protein>
    <recommendedName>
        <fullName evidence="4">RNase H type-1 domain-containing protein</fullName>
    </recommendedName>
</protein>
<accession>A0A7N2MDM0</accession>
<evidence type="ECO:0000313" key="2">
    <source>
        <dbReference type="EnsemblPlants" id="QL08p053316:mrna"/>
    </source>
</evidence>
<dbReference type="Gramene" id="QL08p053316:mrna">
    <property type="protein sequence ID" value="QL08p053316:mrna"/>
    <property type="gene ID" value="QL08p053316"/>
</dbReference>
<evidence type="ECO:0008006" key="4">
    <source>
        <dbReference type="Google" id="ProtNLM"/>
    </source>
</evidence>
<name>A0A7N2MDM0_QUELO</name>
<dbReference type="AlphaFoldDB" id="A0A7N2MDM0"/>
<evidence type="ECO:0000256" key="1">
    <source>
        <dbReference type="SAM" id="MobiDB-lite"/>
    </source>
</evidence>